<evidence type="ECO:0000256" key="2">
    <source>
        <dbReference type="SAM" id="SignalP"/>
    </source>
</evidence>
<feature type="transmembrane region" description="Helical" evidence="1">
    <location>
        <begin position="196"/>
        <end position="217"/>
    </location>
</feature>
<evidence type="ECO:0000256" key="1">
    <source>
        <dbReference type="SAM" id="Phobius"/>
    </source>
</evidence>
<dbReference type="OrthoDB" id="2131584at2759"/>
<keyword evidence="1" id="KW-0472">Membrane</keyword>
<reference evidence="3 4" key="1">
    <citation type="submission" date="2016-08" db="EMBL/GenBank/DDBJ databases">
        <title>A Parts List for Fungal Cellulosomes Revealed by Comparative Genomics.</title>
        <authorList>
            <consortium name="DOE Joint Genome Institute"/>
            <person name="Haitjema C.H."/>
            <person name="Gilmore S.P."/>
            <person name="Henske J.K."/>
            <person name="Solomon K.V."/>
            <person name="De Groot R."/>
            <person name="Kuo A."/>
            <person name="Mondo S.J."/>
            <person name="Salamov A.A."/>
            <person name="Labutti K."/>
            <person name="Zhao Z."/>
            <person name="Chiniquy J."/>
            <person name="Barry K."/>
            <person name="Brewer H.M."/>
            <person name="Purvine S.O."/>
            <person name="Wright A.T."/>
            <person name="Boxma B."/>
            <person name="Van Alen T."/>
            <person name="Hackstein J.H."/>
            <person name="Baker S.E."/>
            <person name="Grigoriev I.V."/>
            <person name="O'Malley M.A."/>
        </authorList>
    </citation>
    <scope>NUCLEOTIDE SEQUENCE [LARGE SCALE GENOMIC DNA]</scope>
    <source>
        <strain evidence="3 4">G1</strain>
    </source>
</reference>
<gene>
    <name evidence="3" type="ORF">LY90DRAFT_669307</name>
</gene>
<sequence>MKFDKKFLIFLPNLFSFTLAGFASTVSNSTDYIVLSQYKLEDIKKLPITPCKDDSDCPNYSNRCAFDIEIDAGVCDMNVYCNKFNGCVALLNSFDSHKSTSLIIDSFQTPNDEKDPNISKCKSDSDCFTNICKEGVCIVDDSDPIYNCIIAEFGVHQGHVTCGKAANQLCDDHEDCISNQCFDVCDSNYYNHTNDASTITLTKILGIMILLILSVLLN</sequence>
<keyword evidence="1" id="KW-0812">Transmembrane</keyword>
<comment type="caution">
    <text evidence="3">The sequence shown here is derived from an EMBL/GenBank/DDBJ whole genome shotgun (WGS) entry which is preliminary data.</text>
</comment>
<keyword evidence="4" id="KW-1185">Reference proteome</keyword>
<dbReference type="AlphaFoldDB" id="A0A1Y2DBW4"/>
<dbReference type="EMBL" id="MCOG01000072">
    <property type="protein sequence ID" value="ORY56748.1"/>
    <property type="molecule type" value="Genomic_DNA"/>
</dbReference>
<evidence type="ECO:0000313" key="4">
    <source>
        <dbReference type="Proteomes" id="UP000193920"/>
    </source>
</evidence>
<evidence type="ECO:0000313" key="3">
    <source>
        <dbReference type="EMBL" id="ORY56748.1"/>
    </source>
</evidence>
<keyword evidence="2" id="KW-0732">Signal</keyword>
<protein>
    <submittedName>
        <fullName evidence="3">Uncharacterized protein</fullName>
    </submittedName>
</protein>
<feature type="signal peptide" evidence="2">
    <location>
        <begin position="1"/>
        <end position="23"/>
    </location>
</feature>
<name>A0A1Y2DBW4_9FUNG</name>
<proteinExistence type="predicted"/>
<organism evidence="3 4">
    <name type="scientific">Neocallimastix californiae</name>
    <dbReference type="NCBI Taxonomy" id="1754190"/>
    <lineage>
        <taxon>Eukaryota</taxon>
        <taxon>Fungi</taxon>
        <taxon>Fungi incertae sedis</taxon>
        <taxon>Chytridiomycota</taxon>
        <taxon>Chytridiomycota incertae sedis</taxon>
        <taxon>Neocallimastigomycetes</taxon>
        <taxon>Neocallimastigales</taxon>
        <taxon>Neocallimastigaceae</taxon>
        <taxon>Neocallimastix</taxon>
    </lineage>
</organism>
<feature type="chain" id="PRO_5012553536" evidence="2">
    <location>
        <begin position="24"/>
        <end position="218"/>
    </location>
</feature>
<dbReference type="Proteomes" id="UP000193920">
    <property type="component" value="Unassembled WGS sequence"/>
</dbReference>
<keyword evidence="1" id="KW-1133">Transmembrane helix</keyword>
<accession>A0A1Y2DBW4</accession>